<reference evidence="11 12" key="1">
    <citation type="submission" date="2020-01" db="EMBL/GenBank/DDBJ databases">
        <title>Genome sequencing of strain KACC 21507.</title>
        <authorList>
            <person name="Heo J."/>
            <person name="Kim S.-J."/>
            <person name="Kim J.-S."/>
            <person name="Hong S.-B."/>
            <person name="Kwon S.-W."/>
        </authorList>
    </citation>
    <scope>NUCLEOTIDE SEQUENCE [LARGE SCALE GENOMIC DNA]</scope>
    <source>
        <strain evidence="11 12">KACC 21507</strain>
    </source>
</reference>
<evidence type="ECO:0000259" key="9">
    <source>
        <dbReference type="Pfam" id="PF00278"/>
    </source>
</evidence>
<feature type="binding site" evidence="5">
    <location>
        <position position="296"/>
    </location>
    <ligand>
        <name>substrate</name>
    </ligand>
</feature>
<comment type="similarity">
    <text evidence="5">Belongs to the Orn/Lys/Arg decarboxylase class-II family. LysA subfamily.</text>
</comment>
<keyword evidence="4 5" id="KW-0456">Lyase</keyword>
<feature type="binding site" evidence="5">
    <location>
        <position position="392"/>
    </location>
    <ligand>
        <name>substrate</name>
    </ligand>
</feature>
<keyword evidence="5 8" id="KW-0457">Lysine biosynthesis</keyword>
<feature type="modified residue" description="N6-(pyridoxal phosphate)lysine" evidence="5 7">
    <location>
        <position position="79"/>
    </location>
</feature>
<feature type="binding site" evidence="5">
    <location>
        <begin position="293"/>
        <end position="296"/>
    </location>
    <ligand>
        <name>pyridoxal 5'-phosphate</name>
        <dbReference type="ChEBI" id="CHEBI:597326"/>
    </ligand>
</feature>
<feature type="domain" description="Orn/DAP/Arg decarboxylase 2 C-terminal" evidence="9">
    <location>
        <begin position="301"/>
        <end position="390"/>
    </location>
</feature>
<dbReference type="InterPro" id="IPR000183">
    <property type="entry name" value="Orn/DAP/Arg_de-COase"/>
</dbReference>
<dbReference type="PANTHER" id="PTHR43727:SF2">
    <property type="entry name" value="GROUP IV DECARBOXYLASE"/>
    <property type="match status" value="1"/>
</dbReference>
<dbReference type="InterPro" id="IPR022643">
    <property type="entry name" value="De-COase2_C"/>
</dbReference>
<keyword evidence="12" id="KW-1185">Reference proteome</keyword>
<sequence length="440" mass="48499">MISSATDPIPFSLLSSRPQFSIDPDKGLMMEKVALSEIAQKVGTPSWVISATTLRQRAQEFQKAFKERNLPIQFHFAVKAQDHKACLTLLRNLGYGADVVSGGELNRALAAGIKPENIVFSGVGKTDDELRQAISLSIAQVNVESAEELFRLNELALSSGKKIRVALRVNPNVDAGTHAKITTGRAENKFGIQYHDIIPLYRKAQTELKGLHVIGLAVHLGSQIITEHPYLAGFEKLANIVRSLRQANLTVEELDCGGGLGIRYRNEKAPLPSMLANVIYNTLGNLDVKLRLEPGRWLAAPSGILLSQIIDIKKGTKNFAIVDAGMNDLVRPAMYESWHGILPLKAFAKDTPLTHYDVVGPICESSDVFAHNRLLPELHRGDLVAFLDAGAYGSVMSSTYNSHPLAAQIMVEDDKWAVIRERQTLDDILRTERLPEWLES</sequence>
<keyword evidence="2 5" id="KW-0210">Decarboxylase</keyword>
<dbReference type="RefSeq" id="WP_160618493.1">
    <property type="nucleotide sequence ID" value="NZ_CP047652.1"/>
</dbReference>
<comment type="function">
    <text evidence="5">Specifically catalyzes the decarboxylation of meso-diaminopimelate (meso-DAP) to L-lysine.</text>
</comment>
<dbReference type="InterPro" id="IPR002986">
    <property type="entry name" value="DAP_deCOOHase_LysA"/>
</dbReference>
<evidence type="ECO:0000256" key="3">
    <source>
        <dbReference type="ARBA" id="ARBA00022898"/>
    </source>
</evidence>
<evidence type="ECO:0000256" key="5">
    <source>
        <dbReference type="HAMAP-Rule" id="MF_02120"/>
    </source>
</evidence>
<protein>
    <recommendedName>
        <fullName evidence="5 6">Diaminopimelate decarboxylase</fullName>
        <shortName evidence="5">DAP decarboxylase</shortName>
        <shortName evidence="5">DAPDC</shortName>
        <ecNumber evidence="5 6">4.1.1.20</ecNumber>
    </recommendedName>
</protein>
<gene>
    <name evidence="5 11" type="primary">lysA</name>
    <name evidence="11" type="ORF">GT348_03265</name>
</gene>
<feature type="binding site" evidence="5">
    <location>
        <position position="259"/>
    </location>
    <ligand>
        <name>pyridoxal 5'-phosphate</name>
        <dbReference type="ChEBI" id="CHEBI:597326"/>
    </ligand>
</feature>
<feature type="binding site" evidence="5">
    <location>
        <position position="392"/>
    </location>
    <ligand>
        <name>pyridoxal 5'-phosphate</name>
        <dbReference type="ChEBI" id="CHEBI:597326"/>
    </ligand>
</feature>
<dbReference type="EC" id="4.1.1.20" evidence="5 6"/>
<accession>A0A6P1NAI1</accession>
<dbReference type="InterPro" id="IPR009006">
    <property type="entry name" value="Ala_racemase/Decarboxylase_C"/>
</dbReference>
<dbReference type="Proteomes" id="UP000463975">
    <property type="component" value="Chromosome"/>
</dbReference>
<dbReference type="SUPFAM" id="SSF51419">
    <property type="entry name" value="PLP-binding barrel"/>
    <property type="match status" value="1"/>
</dbReference>
<dbReference type="SUPFAM" id="SSF50621">
    <property type="entry name" value="Alanine racemase C-terminal domain-like"/>
    <property type="match status" value="1"/>
</dbReference>
<dbReference type="EMBL" id="CP047652">
    <property type="protein sequence ID" value="QHI95416.1"/>
    <property type="molecule type" value="Genomic_DNA"/>
</dbReference>
<dbReference type="PRINTS" id="PR01179">
    <property type="entry name" value="ODADCRBXLASE"/>
</dbReference>
<evidence type="ECO:0000256" key="1">
    <source>
        <dbReference type="ARBA" id="ARBA00001933"/>
    </source>
</evidence>
<evidence type="ECO:0000256" key="8">
    <source>
        <dbReference type="RuleBase" id="RU003738"/>
    </source>
</evidence>
<proteinExistence type="inferred from homology"/>
<dbReference type="GO" id="GO:0008836">
    <property type="term" value="F:diaminopimelate decarboxylase activity"/>
    <property type="evidence" value="ECO:0007669"/>
    <property type="project" value="UniProtKB-UniRule"/>
</dbReference>
<dbReference type="GO" id="GO:0030170">
    <property type="term" value="F:pyridoxal phosphate binding"/>
    <property type="evidence" value="ECO:0007669"/>
    <property type="project" value="UniProtKB-UniRule"/>
</dbReference>
<dbReference type="HAMAP" id="MF_02120">
    <property type="entry name" value="LysA"/>
    <property type="match status" value="1"/>
</dbReference>
<organism evidence="11 12">
    <name type="scientific">Aristophania vespae</name>
    <dbReference type="NCBI Taxonomy" id="2697033"/>
    <lineage>
        <taxon>Bacteria</taxon>
        <taxon>Pseudomonadati</taxon>
        <taxon>Pseudomonadota</taxon>
        <taxon>Alphaproteobacteria</taxon>
        <taxon>Acetobacterales</taxon>
        <taxon>Acetobacteraceae</taxon>
        <taxon>Aristophania</taxon>
    </lineage>
</organism>
<dbReference type="AlphaFoldDB" id="A0A6P1NAI1"/>
<evidence type="ECO:0000256" key="6">
    <source>
        <dbReference type="NCBIfam" id="TIGR01048"/>
    </source>
</evidence>
<feature type="binding site" evidence="5">
    <location>
        <position position="364"/>
    </location>
    <ligand>
        <name>substrate</name>
    </ligand>
</feature>
<keyword evidence="5" id="KW-0028">Amino-acid biosynthesis</keyword>
<dbReference type="Gene3D" id="2.40.37.10">
    <property type="entry name" value="Lyase, Ornithine Decarboxylase, Chain A, domain 1"/>
    <property type="match status" value="1"/>
</dbReference>
<evidence type="ECO:0000259" key="10">
    <source>
        <dbReference type="Pfam" id="PF02784"/>
    </source>
</evidence>
<dbReference type="InterPro" id="IPR022644">
    <property type="entry name" value="De-COase2_N"/>
</dbReference>
<dbReference type="CDD" id="cd06828">
    <property type="entry name" value="PLPDE_III_DapDC"/>
    <property type="match status" value="1"/>
</dbReference>
<dbReference type="KEGG" id="bomb:GT348_03265"/>
<dbReference type="InterPro" id="IPR029066">
    <property type="entry name" value="PLP-binding_barrel"/>
</dbReference>
<dbReference type="FunFam" id="3.20.20.10:FF:000003">
    <property type="entry name" value="Diaminopimelate decarboxylase"/>
    <property type="match status" value="1"/>
</dbReference>
<name>A0A6P1NAI1_9PROT</name>
<evidence type="ECO:0000313" key="12">
    <source>
        <dbReference type="Proteomes" id="UP000463975"/>
    </source>
</evidence>
<keyword evidence="3 5" id="KW-0663">Pyridoxal phosphate</keyword>
<evidence type="ECO:0000256" key="7">
    <source>
        <dbReference type="PIRSR" id="PIRSR600183-50"/>
    </source>
</evidence>
<dbReference type="PRINTS" id="PR01181">
    <property type="entry name" value="DAPDCRBXLASE"/>
</dbReference>
<dbReference type="Pfam" id="PF02784">
    <property type="entry name" value="Orn_Arg_deC_N"/>
    <property type="match status" value="1"/>
</dbReference>
<dbReference type="Gene3D" id="3.20.20.10">
    <property type="entry name" value="Alanine racemase"/>
    <property type="match status" value="1"/>
</dbReference>
<dbReference type="PROSITE" id="PS00879">
    <property type="entry name" value="ODR_DC_2_2"/>
    <property type="match status" value="1"/>
</dbReference>
<dbReference type="GO" id="GO:0009089">
    <property type="term" value="P:lysine biosynthetic process via diaminopimelate"/>
    <property type="evidence" value="ECO:0007669"/>
    <property type="project" value="UniProtKB-UniRule"/>
</dbReference>
<comment type="subunit">
    <text evidence="5">Homodimer.</text>
</comment>
<comment type="catalytic activity">
    <reaction evidence="5 8">
        <text>meso-2,6-diaminopimelate + H(+) = L-lysine + CO2</text>
        <dbReference type="Rhea" id="RHEA:15101"/>
        <dbReference type="ChEBI" id="CHEBI:15378"/>
        <dbReference type="ChEBI" id="CHEBI:16526"/>
        <dbReference type="ChEBI" id="CHEBI:32551"/>
        <dbReference type="ChEBI" id="CHEBI:57791"/>
        <dbReference type="EC" id="4.1.1.20"/>
    </reaction>
</comment>
<comment type="pathway">
    <text evidence="5 8">Amino-acid biosynthesis; L-lysine biosynthesis via DAP pathway; L-lysine from DL-2,6-diaminopimelate: step 1/1.</text>
</comment>
<comment type="cofactor">
    <cofactor evidence="1 5 7 8">
        <name>pyridoxal 5'-phosphate</name>
        <dbReference type="ChEBI" id="CHEBI:597326"/>
    </cofactor>
</comment>
<evidence type="ECO:0000256" key="2">
    <source>
        <dbReference type="ARBA" id="ARBA00022793"/>
    </source>
</evidence>
<dbReference type="Pfam" id="PF00278">
    <property type="entry name" value="Orn_DAP_Arg_deC"/>
    <property type="match status" value="1"/>
</dbReference>
<dbReference type="PANTHER" id="PTHR43727">
    <property type="entry name" value="DIAMINOPIMELATE DECARBOXYLASE"/>
    <property type="match status" value="1"/>
</dbReference>
<feature type="binding site" evidence="5">
    <location>
        <position position="335"/>
    </location>
    <ligand>
        <name>substrate</name>
    </ligand>
</feature>
<evidence type="ECO:0000256" key="4">
    <source>
        <dbReference type="ARBA" id="ARBA00023239"/>
    </source>
</evidence>
<feature type="domain" description="Orn/DAP/Arg decarboxylase 2 N-terminal" evidence="10">
    <location>
        <begin position="53"/>
        <end position="300"/>
    </location>
</feature>
<dbReference type="UniPathway" id="UPA00034">
    <property type="reaction ID" value="UER00027"/>
</dbReference>
<dbReference type="NCBIfam" id="TIGR01048">
    <property type="entry name" value="lysA"/>
    <property type="match status" value="1"/>
</dbReference>
<dbReference type="InterPro" id="IPR022657">
    <property type="entry name" value="De-COase2_CS"/>
</dbReference>
<feature type="active site" description="Proton donor" evidence="7">
    <location>
        <position position="363"/>
    </location>
</feature>
<evidence type="ECO:0000313" key="11">
    <source>
        <dbReference type="EMBL" id="QHI95416.1"/>
    </source>
</evidence>
<feature type="binding site" evidence="5">
    <location>
        <position position="331"/>
    </location>
    <ligand>
        <name>substrate</name>
    </ligand>
</feature>